<evidence type="ECO:0000256" key="1">
    <source>
        <dbReference type="SAM" id="MobiDB-lite"/>
    </source>
</evidence>
<dbReference type="Proteomes" id="UP000261031">
    <property type="component" value="Unassembled WGS sequence"/>
</dbReference>
<reference evidence="2 3" key="1">
    <citation type="submission" date="2018-08" db="EMBL/GenBank/DDBJ databases">
        <title>A genome reference for cultivated species of the human gut microbiota.</title>
        <authorList>
            <person name="Zou Y."/>
            <person name="Xue W."/>
            <person name="Luo G."/>
        </authorList>
    </citation>
    <scope>NUCLEOTIDE SEQUENCE [LARGE SCALE GENOMIC DNA]</scope>
    <source>
        <strain evidence="2 3">OF05-12</strain>
    </source>
</reference>
<protein>
    <submittedName>
        <fullName evidence="2">Uncharacterized protein</fullName>
    </submittedName>
</protein>
<dbReference type="EMBL" id="QSWD01000002">
    <property type="protein sequence ID" value="RGP03603.1"/>
    <property type="molecule type" value="Genomic_DNA"/>
</dbReference>
<evidence type="ECO:0000313" key="3">
    <source>
        <dbReference type="Proteomes" id="UP000261031"/>
    </source>
</evidence>
<gene>
    <name evidence="2" type="ORF">DXA79_03720</name>
</gene>
<feature type="region of interest" description="Disordered" evidence="1">
    <location>
        <begin position="1"/>
        <end position="24"/>
    </location>
</feature>
<name>A0A3E5HP33_BIFPS</name>
<comment type="caution">
    <text evidence="2">The sequence shown here is derived from an EMBL/GenBank/DDBJ whole genome shotgun (WGS) entry which is preliminary data.</text>
</comment>
<dbReference type="AlphaFoldDB" id="A0A3E5HP33"/>
<dbReference type="RefSeq" id="WP_117611910.1">
    <property type="nucleotide sequence ID" value="NZ_CABOGF010000001.1"/>
</dbReference>
<proteinExistence type="predicted"/>
<evidence type="ECO:0000313" key="2">
    <source>
        <dbReference type="EMBL" id="RGP03603.1"/>
    </source>
</evidence>
<sequence>MSIRQEARLDPPAPPQSGRREPRNVLLTTSGLYIHFGEDGSASLIDGIQEITLAEFTAEQGKEVVRTLTAMIGGTR</sequence>
<organism evidence="2 3">
    <name type="scientific">Bifidobacterium pseudocatenulatum</name>
    <dbReference type="NCBI Taxonomy" id="28026"/>
    <lineage>
        <taxon>Bacteria</taxon>
        <taxon>Bacillati</taxon>
        <taxon>Actinomycetota</taxon>
        <taxon>Actinomycetes</taxon>
        <taxon>Bifidobacteriales</taxon>
        <taxon>Bifidobacteriaceae</taxon>
        <taxon>Bifidobacterium</taxon>
    </lineage>
</organism>
<accession>A0A3E5HP33</accession>